<dbReference type="Proteomes" id="UP000199421">
    <property type="component" value="Unassembled WGS sequence"/>
</dbReference>
<gene>
    <name evidence="2" type="ORF">SAMN05661044_01864</name>
</gene>
<dbReference type="STRING" id="407022.SAMN05661044_01864"/>
<keyword evidence="1" id="KW-0732">Signal</keyword>
<dbReference type="Gene3D" id="3.30.70.1060">
    <property type="entry name" value="Dimeric alpha+beta barrel"/>
    <property type="match status" value="1"/>
</dbReference>
<reference evidence="3" key="1">
    <citation type="submission" date="2016-10" db="EMBL/GenBank/DDBJ databases">
        <authorList>
            <person name="Varghese N."/>
            <person name="Submissions S."/>
        </authorList>
    </citation>
    <scope>NUCLEOTIDE SEQUENCE [LARGE SCALE GENOMIC DNA]</scope>
    <source>
        <strain evidence="3">DSM 18733</strain>
    </source>
</reference>
<evidence type="ECO:0000256" key="1">
    <source>
        <dbReference type="SAM" id="SignalP"/>
    </source>
</evidence>
<name>A0A1H7M652_OLID1</name>
<accession>A0A1H7M652</accession>
<evidence type="ECO:0008006" key="4">
    <source>
        <dbReference type="Google" id="ProtNLM"/>
    </source>
</evidence>
<proteinExistence type="predicted"/>
<dbReference type="InterPro" id="IPR011008">
    <property type="entry name" value="Dimeric_a/b-barrel"/>
</dbReference>
<feature type="signal peptide" evidence="1">
    <location>
        <begin position="1"/>
        <end position="18"/>
    </location>
</feature>
<sequence length="151" mass="17074">MKRLLFLLFMLMGFFAKAQTENPNYDKVLADSLGADEYGMRPYIFVILKTGTHVIDDKEQVATIFKGHLDNINRLVGLGKLIVAGPFKKNEKSYRGLFILTVKTIDEAKILLETDPAIKAKLLAPELYEWYGSAALPLYLNASKKIEKKSF</sequence>
<keyword evidence="3" id="KW-1185">Reference proteome</keyword>
<dbReference type="SUPFAM" id="SSF54909">
    <property type="entry name" value="Dimeric alpha+beta barrel"/>
    <property type="match status" value="1"/>
</dbReference>
<organism evidence="2 3">
    <name type="scientific">Olivibacter domesticus</name>
    <name type="common">Pseudosphingobacterium domesticum</name>
    <dbReference type="NCBI Taxonomy" id="407022"/>
    <lineage>
        <taxon>Bacteria</taxon>
        <taxon>Pseudomonadati</taxon>
        <taxon>Bacteroidota</taxon>
        <taxon>Sphingobacteriia</taxon>
        <taxon>Sphingobacteriales</taxon>
        <taxon>Sphingobacteriaceae</taxon>
        <taxon>Olivibacter</taxon>
    </lineage>
</organism>
<protein>
    <recommendedName>
        <fullName evidence="4">YCII-related domain-containing protein</fullName>
    </recommendedName>
</protein>
<dbReference type="RefSeq" id="WP_093322570.1">
    <property type="nucleotide sequence ID" value="NZ_FOAF01000001.1"/>
</dbReference>
<dbReference type="OrthoDB" id="8481699at2"/>
<evidence type="ECO:0000313" key="2">
    <source>
        <dbReference type="EMBL" id="SEL06225.1"/>
    </source>
</evidence>
<dbReference type="EMBL" id="FOAF01000001">
    <property type="protein sequence ID" value="SEL06225.1"/>
    <property type="molecule type" value="Genomic_DNA"/>
</dbReference>
<feature type="chain" id="PRO_5011697396" description="YCII-related domain-containing protein" evidence="1">
    <location>
        <begin position="19"/>
        <end position="151"/>
    </location>
</feature>
<evidence type="ECO:0000313" key="3">
    <source>
        <dbReference type="Proteomes" id="UP000199421"/>
    </source>
</evidence>
<dbReference type="AlphaFoldDB" id="A0A1H7M652"/>